<dbReference type="CDD" id="cd04623">
    <property type="entry name" value="CBS_pair_bac_euk"/>
    <property type="match status" value="1"/>
</dbReference>
<proteinExistence type="predicted"/>
<organism evidence="4">
    <name type="scientific">Araucaria cunninghamii</name>
    <name type="common">Hoop pine</name>
    <name type="synonym">Moreton Bay pine</name>
    <dbReference type="NCBI Taxonomy" id="56994"/>
    <lineage>
        <taxon>Eukaryota</taxon>
        <taxon>Viridiplantae</taxon>
        <taxon>Streptophyta</taxon>
        <taxon>Embryophyta</taxon>
        <taxon>Tracheophyta</taxon>
        <taxon>Spermatophyta</taxon>
        <taxon>Pinopsida</taxon>
        <taxon>Pinidae</taxon>
        <taxon>Conifers II</taxon>
        <taxon>Araucariales</taxon>
        <taxon>Araucariaceae</taxon>
        <taxon>Araucaria</taxon>
    </lineage>
</organism>
<dbReference type="SMART" id="SM00116">
    <property type="entry name" value="CBS"/>
    <property type="match status" value="2"/>
</dbReference>
<dbReference type="AlphaFoldDB" id="A0A0D6R5E5"/>
<protein>
    <recommendedName>
        <fullName evidence="3">CBS domain-containing protein</fullName>
    </recommendedName>
</protein>
<dbReference type="PANTHER" id="PTHR43080:SF2">
    <property type="entry name" value="CBS DOMAIN-CONTAINING PROTEIN"/>
    <property type="match status" value="1"/>
</dbReference>
<evidence type="ECO:0000313" key="4">
    <source>
        <dbReference type="EMBL" id="JAG99057.1"/>
    </source>
</evidence>
<name>A0A0D6R5E5_ARACU</name>
<dbReference type="PROSITE" id="PS51371">
    <property type="entry name" value="CBS"/>
    <property type="match status" value="2"/>
</dbReference>
<feature type="domain" description="CBS" evidence="3">
    <location>
        <begin position="134"/>
        <end position="192"/>
    </location>
</feature>
<dbReference type="InterPro" id="IPR046342">
    <property type="entry name" value="CBS_dom_sf"/>
</dbReference>
<keyword evidence="1 2" id="KW-0129">CBS domain</keyword>
<dbReference type="InterPro" id="IPR000644">
    <property type="entry name" value="CBS_dom"/>
</dbReference>
<dbReference type="PANTHER" id="PTHR43080">
    <property type="entry name" value="CBS DOMAIN-CONTAINING PROTEIN CBSX3, MITOCHONDRIAL"/>
    <property type="match status" value="1"/>
</dbReference>
<accession>A0A0D6R5E5</accession>
<evidence type="ECO:0000259" key="3">
    <source>
        <dbReference type="PROSITE" id="PS51371"/>
    </source>
</evidence>
<dbReference type="SUPFAM" id="SSF54631">
    <property type="entry name" value="CBS-domain pair"/>
    <property type="match status" value="1"/>
</dbReference>
<dbReference type="InterPro" id="IPR044725">
    <property type="entry name" value="CBSX3_CBS_dom"/>
</dbReference>
<sequence length="204" mass="22444">MQGVIRATQIYGGTLRNAILQHARVLEPSVRSNIIVRYESVSPALEEHGFESATIADILKAKGKSADGSWLWCATDDSVYDAVKSMTQHNVGALLVVKPGTEKSIAGIITERDYLRKIIVQGRSSKTTKVGDIMTDENRLITVTPGTKVLQAMQLMSDNRIRHIPVLEGKTMIGMVSIGDVVRAVVDEHREELKRLNAFIQGGY</sequence>
<evidence type="ECO:0000256" key="2">
    <source>
        <dbReference type="PROSITE-ProRule" id="PRU00703"/>
    </source>
</evidence>
<dbReference type="Gene3D" id="3.10.580.10">
    <property type="entry name" value="CBS-domain"/>
    <property type="match status" value="1"/>
</dbReference>
<reference evidence="4" key="1">
    <citation type="submission" date="2015-03" db="EMBL/GenBank/DDBJ databases">
        <title>A transcriptome of Araucaria cunninghamii, an australian fine timber species.</title>
        <authorList>
            <person name="Jing Yi C.J.Y."/>
            <person name="Yin San L.Y.S."/>
            <person name="Abdul Karim S.S."/>
            <person name="Wan Azmi N.N."/>
            <person name="Hercus R.R."/>
            <person name="Croft L.L."/>
        </authorList>
    </citation>
    <scope>NUCLEOTIDE SEQUENCE</scope>
    <source>
        <strain evidence="4">MI0301</strain>
        <tissue evidence="4">Leaf</tissue>
    </source>
</reference>
<feature type="domain" description="CBS" evidence="3">
    <location>
        <begin position="66"/>
        <end position="125"/>
    </location>
</feature>
<dbReference type="Pfam" id="PF00571">
    <property type="entry name" value="CBS"/>
    <property type="match status" value="2"/>
</dbReference>
<evidence type="ECO:0000256" key="1">
    <source>
        <dbReference type="ARBA" id="ARBA00023122"/>
    </source>
</evidence>
<dbReference type="InterPro" id="IPR051257">
    <property type="entry name" value="Diverse_CBS-Domain"/>
</dbReference>
<dbReference type="EMBL" id="GCKF01010139">
    <property type="protein sequence ID" value="JAG99057.1"/>
    <property type="molecule type" value="Transcribed_RNA"/>
</dbReference>